<evidence type="ECO:0000313" key="4">
    <source>
        <dbReference type="EMBL" id="RCI15968.1"/>
    </source>
</evidence>
<comment type="similarity">
    <text evidence="2">Belongs to the AB hydrolase superfamily. Epoxide hydrolase family.</text>
</comment>
<evidence type="ECO:0000256" key="2">
    <source>
        <dbReference type="ARBA" id="ARBA00038334"/>
    </source>
</evidence>
<dbReference type="OrthoDB" id="408373at2759"/>
<dbReference type="Proteomes" id="UP000253664">
    <property type="component" value="Unassembled WGS sequence"/>
</dbReference>
<reference evidence="4 5" key="1">
    <citation type="journal article" date="2015" name="BMC Genomics">
        <title>Insights from the genome of Ophiocordyceps polyrhachis-furcata to pathogenicity and host specificity in insect fungi.</title>
        <authorList>
            <person name="Wichadakul D."/>
            <person name="Kobmoo N."/>
            <person name="Ingsriswang S."/>
            <person name="Tangphatsornruang S."/>
            <person name="Chantasingh D."/>
            <person name="Luangsa-ard J.J."/>
            <person name="Eurwilaichitr L."/>
        </authorList>
    </citation>
    <scope>NUCLEOTIDE SEQUENCE [LARGE SCALE GENOMIC DNA]</scope>
    <source>
        <strain evidence="4 5">BCC 54312</strain>
    </source>
</reference>
<comment type="caution">
    <text evidence="4">The sequence shown here is derived from an EMBL/GenBank/DDBJ whole genome shotgun (WGS) entry which is preliminary data.</text>
</comment>
<dbReference type="PANTHER" id="PTHR43329">
    <property type="entry name" value="EPOXIDE HYDROLASE"/>
    <property type="match status" value="1"/>
</dbReference>
<keyword evidence="5" id="KW-1185">Reference proteome</keyword>
<organism evidence="4 5">
    <name type="scientific">Ophiocordyceps polyrhachis-furcata BCC 54312</name>
    <dbReference type="NCBI Taxonomy" id="1330021"/>
    <lineage>
        <taxon>Eukaryota</taxon>
        <taxon>Fungi</taxon>
        <taxon>Dikarya</taxon>
        <taxon>Ascomycota</taxon>
        <taxon>Pezizomycotina</taxon>
        <taxon>Sordariomycetes</taxon>
        <taxon>Hypocreomycetidae</taxon>
        <taxon>Hypocreales</taxon>
        <taxon>Ophiocordycipitaceae</taxon>
        <taxon>Ophiocordyceps</taxon>
    </lineage>
</organism>
<accession>A0A367LNH1</accession>
<dbReference type="Gene3D" id="3.40.50.1820">
    <property type="entry name" value="alpha/beta hydrolase"/>
    <property type="match status" value="1"/>
</dbReference>
<evidence type="ECO:0000259" key="3">
    <source>
        <dbReference type="Pfam" id="PF00561"/>
    </source>
</evidence>
<dbReference type="AlphaFoldDB" id="A0A367LNH1"/>
<dbReference type="EMBL" id="LKCN02000001">
    <property type="protein sequence ID" value="RCI15968.1"/>
    <property type="molecule type" value="Genomic_DNA"/>
</dbReference>
<evidence type="ECO:0000256" key="1">
    <source>
        <dbReference type="ARBA" id="ARBA00022801"/>
    </source>
</evidence>
<dbReference type="Pfam" id="PF00561">
    <property type="entry name" value="Abhydrolase_1"/>
    <property type="match status" value="1"/>
</dbReference>
<protein>
    <recommendedName>
        <fullName evidence="3">AB hydrolase-1 domain-containing protein</fullName>
    </recommendedName>
</protein>
<dbReference type="STRING" id="1330021.A0A367LNH1"/>
<evidence type="ECO:0000313" key="5">
    <source>
        <dbReference type="Proteomes" id="UP000253664"/>
    </source>
</evidence>
<dbReference type="PRINTS" id="PR00412">
    <property type="entry name" value="EPOXHYDRLASE"/>
</dbReference>
<gene>
    <name evidence="4" type="ORF">L249_2195</name>
</gene>
<name>A0A367LNH1_9HYPO</name>
<dbReference type="InterPro" id="IPR000073">
    <property type="entry name" value="AB_hydrolase_1"/>
</dbReference>
<sequence length="342" mass="38368">METDKLSPGDDPRVRREKAKVRGKTYSYVIGEPKGRPVDTVFLFHGFPDLGFGWRYQVPFLLGLGLRVVVPDMLGYAGSDSPRDLRQFSRKSISDDIKELAAVLVGDQPIILGGHDWGGHLVWRIALWHPKLVKAIFSVGTPMFIVPKPQFIPLEKSIAAGKFPNFKYQLQLKGPKVEAEVQGKDRIRKFLSALYGGTDNDGAIAFSTEEGVSIQKLSEIGSPALLSEQELDYYVEQYMLQDAPQLRGPLNWYRLSEIDWEEELPLADSKPVWDMPTLFIAATDDIALPPALSAGMEDYMPNLTRGEVKSSHWALTEAPDVVNEQLRDWLGRFLKLNGRSVL</sequence>
<dbReference type="SUPFAM" id="SSF53474">
    <property type="entry name" value="alpha/beta-Hydrolases"/>
    <property type="match status" value="1"/>
</dbReference>
<feature type="domain" description="AB hydrolase-1" evidence="3">
    <location>
        <begin position="40"/>
        <end position="318"/>
    </location>
</feature>
<proteinExistence type="inferred from homology"/>
<dbReference type="GO" id="GO:0016787">
    <property type="term" value="F:hydrolase activity"/>
    <property type="evidence" value="ECO:0007669"/>
    <property type="project" value="UniProtKB-KW"/>
</dbReference>
<dbReference type="InterPro" id="IPR029058">
    <property type="entry name" value="AB_hydrolase_fold"/>
</dbReference>
<keyword evidence="1" id="KW-0378">Hydrolase</keyword>
<dbReference type="InterPro" id="IPR000639">
    <property type="entry name" value="Epox_hydrolase-like"/>
</dbReference>